<accession>A0ABV4N9A2</accession>
<keyword evidence="1" id="KW-0378">Hydrolase</keyword>
<organism evidence="1 2">
    <name type="scientific">Vibrio gallaecicus</name>
    <dbReference type="NCBI Taxonomy" id="552386"/>
    <lineage>
        <taxon>Bacteria</taxon>
        <taxon>Pseudomonadati</taxon>
        <taxon>Pseudomonadota</taxon>
        <taxon>Gammaproteobacteria</taxon>
        <taxon>Vibrionales</taxon>
        <taxon>Vibrionaceae</taxon>
        <taxon>Vibrio</taxon>
    </lineage>
</organism>
<sequence length="202" mass="22538">MVPIPLNIKNIKAVVFDLDNTLVSSKINFQGLREQLNCPVHQDILTHADSFVEAADRESAHKLILDHELSDAENAVSLSGCHTLLTYLEDNHFHTGIVTRNCAEASKCKVDHCNITVEEVISREQYAPKPSPEALTALADLWQLQPHQVLYVGDYLYDLEAANNANMPSCLITHGEVKPFENLASLSVNQLDDLLSYIQRYG</sequence>
<proteinExistence type="predicted"/>
<dbReference type="RefSeq" id="WP_372265370.1">
    <property type="nucleotide sequence ID" value="NZ_JBFRUW010000016.1"/>
</dbReference>
<dbReference type="SFLD" id="SFLDS00003">
    <property type="entry name" value="Haloacid_Dehalogenase"/>
    <property type="match status" value="1"/>
</dbReference>
<dbReference type="Gene3D" id="3.40.50.1000">
    <property type="entry name" value="HAD superfamily/HAD-like"/>
    <property type="match status" value="1"/>
</dbReference>
<dbReference type="PANTHER" id="PTHR43885:SF1">
    <property type="entry name" value="SUPERFAMILY HYDROLASE, PUTATIVE (AFU_ORTHOLOGUE AFUA_4G13290)-RELATED"/>
    <property type="match status" value="1"/>
</dbReference>
<dbReference type="InterPro" id="IPR036412">
    <property type="entry name" value="HAD-like_sf"/>
</dbReference>
<dbReference type="SFLD" id="SFLDG01129">
    <property type="entry name" value="C1.5:_HAD__Beta-PGM__Phosphata"/>
    <property type="match status" value="1"/>
</dbReference>
<dbReference type="Pfam" id="PF13419">
    <property type="entry name" value="HAD_2"/>
    <property type="match status" value="1"/>
</dbReference>
<keyword evidence="2" id="KW-1185">Reference proteome</keyword>
<dbReference type="NCBIfam" id="TIGR01509">
    <property type="entry name" value="HAD-SF-IA-v3"/>
    <property type="match status" value="1"/>
</dbReference>
<dbReference type="GO" id="GO:0016787">
    <property type="term" value="F:hydrolase activity"/>
    <property type="evidence" value="ECO:0007669"/>
    <property type="project" value="UniProtKB-KW"/>
</dbReference>
<reference evidence="1 2" key="1">
    <citation type="journal article" date="2024" name="ISME J.">
        <title>Tailless and filamentous prophages are predominant in marine Vibrio.</title>
        <authorList>
            <person name="Steensen K."/>
            <person name="Seneca J."/>
            <person name="Bartlau N."/>
            <person name="Yu X.A."/>
            <person name="Hussain F.A."/>
            <person name="Polz M.F."/>
        </authorList>
    </citation>
    <scope>NUCLEOTIDE SEQUENCE [LARGE SCALE GENOMIC DNA]</scope>
    <source>
        <strain evidence="1 2">10N.222.51.A1</strain>
    </source>
</reference>
<dbReference type="InterPro" id="IPR006439">
    <property type="entry name" value="HAD-SF_hydro_IA"/>
</dbReference>
<evidence type="ECO:0000313" key="1">
    <source>
        <dbReference type="EMBL" id="MFA0567847.1"/>
    </source>
</evidence>
<dbReference type="CDD" id="cd01427">
    <property type="entry name" value="HAD_like"/>
    <property type="match status" value="1"/>
</dbReference>
<dbReference type="EMBL" id="JBFRUW010000016">
    <property type="protein sequence ID" value="MFA0567847.1"/>
    <property type="molecule type" value="Genomic_DNA"/>
</dbReference>
<dbReference type="InterPro" id="IPR041492">
    <property type="entry name" value="HAD_2"/>
</dbReference>
<dbReference type="EC" id="3.-.-.-" evidence="1"/>
<evidence type="ECO:0000313" key="2">
    <source>
        <dbReference type="Proteomes" id="UP001570417"/>
    </source>
</evidence>
<gene>
    <name evidence="1" type="ORF">AB4566_06135</name>
</gene>
<dbReference type="Gene3D" id="1.10.260.80">
    <property type="match status" value="1"/>
</dbReference>
<dbReference type="InterPro" id="IPR023214">
    <property type="entry name" value="HAD_sf"/>
</dbReference>
<dbReference type="Proteomes" id="UP001570417">
    <property type="component" value="Unassembled WGS sequence"/>
</dbReference>
<protein>
    <submittedName>
        <fullName evidence="1">HAD family hydrolase</fullName>
        <ecNumber evidence="1">3.-.-.-</ecNumber>
    </submittedName>
</protein>
<dbReference type="SUPFAM" id="SSF56784">
    <property type="entry name" value="HAD-like"/>
    <property type="match status" value="1"/>
</dbReference>
<name>A0ABV4N9A2_9VIBR</name>
<dbReference type="PANTHER" id="PTHR43885">
    <property type="entry name" value="HALOACID DEHALOGENASE-LIKE HYDROLASE"/>
    <property type="match status" value="1"/>
</dbReference>
<comment type="caution">
    <text evidence="1">The sequence shown here is derived from an EMBL/GenBank/DDBJ whole genome shotgun (WGS) entry which is preliminary data.</text>
</comment>
<dbReference type="NCBIfam" id="TIGR01549">
    <property type="entry name" value="HAD-SF-IA-v1"/>
    <property type="match status" value="1"/>
</dbReference>